<evidence type="ECO:0000313" key="3">
    <source>
        <dbReference type="EMBL" id="SHJ34326.1"/>
    </source>
</evidence>
<evidence type="ECO:0000256" key="1">
    <source>
        <dbReference type="PIRNR" id="PIRNR005348"/>
    </source>
</evidence>
<feature type="transmembrane region" description="Helical" evidence="2">
    <location>
        <begin position="21"/>
        <end position="42"/>
    </location>
</feature>
<feature type="transmembrane region" description="Helical" evidence="2">
    <location>
        <begin position="206"/>
        <end position="228"/>
    </location>
</feature>
<dbReference type="GO" id="GO:0005886">
    <property type="term" value="C:plasma membrane"/>
    <property type="evidence" value="ECO:0007669"/>
    <property type="project" value="UniProtKB-UniRule"/>
</dbReference>
<keyword evidence="1" id="KW-0813">Transport</keyword>
<dbReference type="GO" id="GO:0015293">
    <property type="term" value="F:symporter activity"/>
    <property type="evidence" value="ECO:0007669"/>
    <property type="project" value="UniProtKB-UniRule"/>
</dbReference>
<dbReference type="PANTHER" id="PTHR40033:SF1">
    <property type="entry name" value="CITRATE-SODIUM SYMPORTER"/>
    <property type="match status" value="1"/>
</dbReference>
<keyword evidence="4" id="KW-1185">Reference proteome</keyword>
<dbReference type="PANTHER" id="PTHR40033">
    <property type="entry name" value="NA(+)-MALATE SYMPORTER"/>
    <property type="match status" value="1"/>
</dbReference>
<name>A0A1M6IIT6_9FIRM</name>
<evidence type="ECO:0000313" key="4">
    <source>
        <dbReference type="Proteomes" id="UP000184052"/>
    </source>
</evidence>
<dbReference type="InterPro" id="IPR004679">
    <property type="entry name" value="2-OHcarboxylate_transport"/>
</dbReference>
<keyword evidence="1 2" id="KW-0472">Membrane</keyword>
<dbReference type="PIRSF" id="PIRSF005348">
    <property type="entry name" value="YxkH"/>
    <property type="match status" value="1"/>
</dbReference>
<dbReference type="RefSeq" id="WP_073049767.1">
    <property type="nucleotide sequence ID" value="NZ_FQZL01000017.1"/>
</dbReference>
<evidence type="ECO:0000256" key="2">
    <source>
        <dbReference type="SAM" id="Phobius"/>
    </source>
</evidence>
<reference evidence="3 4" key="1">
    <citation type="submission" date="2016-11" db="EMBL/GenBank/DDBJ databases">
        <authorList>
            <person name="Jaros S."/>
            <person name="Januszkiewicz K."/>
            <person name="Wedrychowicz H."/>
        </authorList>
    </citation>
    <scope>NUCLEOTIDE SEQUENCE [LARGE SCALE GENOMIC DNA]</scope>
    <source>
        <strain evidence="3 4">DSM 17477</strain>
    </source>
</reference>
<comment type="similarity">
    <text evidence="1">Belongs to the 2-hydroxycarboxylate transporter (2-HCT) (TC 2.A.24) family.</text>
</comment>
<protein>
    <submittedName>
        <fullName evidence="3">Citrate carrier protein, CCS family</fullName>
    </submittedName>
</protein>
<dbReference type="AlphaFoldDB" id="A0A1M6IIT6"/>
<feature type="transmembrane region" description="Helical" evidence="2">
    <location>
        <begin position="289"/>
        <end position="307"/>
    </location>
</feature>
<sequence>MSVTPQISNTNLLEEEKGYKIMGMSLPVFGLATAIILIAVYLGKLPKGLTGAIPLMMAMGAILNEIGNRTPIIKDYFGGGPIVIIFGSAALFTYGIIPEYAKEIAVTFTKAGGFLNFYIAALITGSILGMNRKLLIKASMRYLPAILGGVVAALGLVGIVGALIGYGFKEAVLYIGVPIMGGGMGAGAVPLSEMFGEFFNADVGKMLSVMIPALAMGNALAIVAAGVLDKIGKKNASLTGNGKLMRIKSDDFVSEEVEHKVSFELMGMGMLVATTFYILGSILNKFIPIHSYALMIISVAVVKAMGLMPRKYEVGAFQFFRFIMITLTPALLVGIGVAYTDLAAVISAFTVQYVILVAVTIAGAIIGSGLVGHFMGFYPIESAITAGLCMANMGGTGDVAVLSASHRMELMPFAQISSRLGGAFIIILASSLLKIFM</sequence>
<keyword evidence="2" id="KW-1133">Transmembrane helix</keyword>
<organism evidence="3 4">
    <name type="scientific">Dethiosulfatibacter aminovorans DSM 17477</name>
    <dbReference type="NCBI Taxonomy" id="1121476"/>
    <lineage>
        <taxon>Bacteria</taxon>
        <taxon>Bacillati</taxon>
        <taxon>Bacillota</taxon>
        <taxon>Tissierellia</taxon>
        <taxon>Dethiosulfatibacter</taxon>
    </lineage>
</organism>
<feature type="transmembrane region" description="Helical" evidence="2">
    <location>
        <begin position="76"/>
        <end position="97"/>
    </location>
</feature>
<dbReference type="EMBL" id="FQZL01000017">
    <property type="protein sequence ID" value="SHJ34326.1"/>
    <property type="molecule type" value="Genomic_DNA"/>
</dbReference>
<accession>A0A1M6IIT6</accession>
<dbReference type="GO" id="GO:0008514">
    <property type="term" value="F:organic anion transmembrane transporter activity"/>
    <property type="evidence" value="ECO:0007669"/>
    <property type="project" value="InterPro"/>
</dbReference>
<proteinExistence type="inferred from homology"/>
<gene>
    <name evidence="3" type="ORF">SAMN02745751_02346</name>
</gene>
<feature type="transmembrane region" description="Helical" evidence="2">
    <location>
        <begin position="416"/>
        <end position="436"/>
    </location>
</feature>
<feature type="transmembrane region" description="Helical" evidence="2">
    <location>
        <begin position="142"/>
        <end position="168"/>
    </location>
</feature>
<keyword evidence="1" id="KW-0769">Symport</keyword>
<feature type="transmembrane region" description="Helical" evidence="2">
    <location>
        <begin position="351"/>
        <end position="371"/>
    </location>
</feature>
<keyword evidence="2" id="KW-0812">Transmembrane</keyword>
<dbReference type="Proteomes" id="UP000184052">
    <property type="component" value="Unassembled WGS sequence"/>
</dbReference>
<feature type="transmembrane region" description="Helical" evidence="2">
    <location>
        <begin position="109"/>
        <end position="130"/>
    </location>
</feature>
<dbReference type="Pfam" id="PF03390">
    <property type="entry name" value="2HCT"/>
    <property type="match status" value="1"/>
</dbReference>
<feature type="transmembrane region" description="Helical" evidence="2">
    <location>
        <begin position="319"/>
        <end position="339"/>
    </location>
</feature>
<dbReference type="STRING" id="1121476.SAMN02745751_02346"/>